<evidence type="ECO:0000313" key="2">
    <source>
        <dbReference type="Proteomes" id="UP000028194"/>
    </source>
</evidence>
<proteinExistence type="predicted"/>
<keyword evidence="2" id="KW-1185">Reference proteome</keyword>
<dbReference type="HOGENOM" id="CLU_3401502_0_0_2"/>
<dbReference type="EMBL" id="CP007174">
    <property type="protein sequence ID" value="AIF82662.1"/>
    <property type="molecule type" value="Genomic_DNA"/>
</dbReference>
<evidence type="ECO:0000313" key="1">
    <source>
        <dbReference type="EMBL" id="AIF82662.1"/>
    </source>
</evidence>
<organism evidence="1 2">
    <name type="scientific">Candidatus Nitrososphaera evergladensis SR1</name>
    <dbReference type="NCBI Taxonomy" id="1459636"/>
    <lineage>
        <taxon>Archaea</taxon>
        <taxon>Nitrososphaerota</taxon>
        <taxon>Nitrososphaeria</taxon>
        <taxon>Nitrososphaerales</taxon>
        <taxon>Nitrososphaeraceae</taxon>
        <taxon>Nitrososphaera</taxon>
    </lineage>
</organism>
<reference evidence="1 2" key="1">
    <citation type="journal article" date="2014" name="PLoS ONE">
        <title>Genome Sequence of Candidatus Nitrososphaera evergladensis from Group I.1b Enriched from Everglades Soil Reveals Novel Genomic Features of the Ammonia-Oxidizing Archaea.</title>
        <authorList>
            <person name="Zhalnina K.V."/>
            <person name="Dias R."/>
            <person name="Leonard M.T."/>
            <person name="Dorr de Quadros P."/>
            <person name="Camargo F.A."/>
            <person name="Drew J.C."/>
            <person name="Farmerie W.G."/>
            <person name="Daroub S.H."/>
            <person name="Triplett E.W."/>
        </authorList>
    </citation>
    <scope>NUCLEOTIDE SEQUENCE [LARGE SCALE GENOMIC DNA]</scope>
    <source>
        <strain evidence="1 2">SR1</strain>
    </source>
</reference>
<dbReference type="AlphaFoldDB" id="A0A075MPE2"/>
<dbReference type="STRING" id="1459636.NTE_00581"/>
<dbReference type="Proteomes" id="UP000028194">
    <property type="component" value="Chromosome"/>
</dbReference>
<sequence>MIKSSGIMCNIDMFSDIFSPTLTIRVTERK</sequence>
<gene>
    <name evidence="1" type="ORF">NTE_00581</name>
</gene>
<protein>
    <submittedName>
        <fullName evidence="1">Uncharacterized protein</fullName>
    </submittedName>
</protein>
<name>A0A075MPE2_9ARCH</name>
<dbReference type="KEGG" id="nev:NTE_00581"/>
<accession>A0A075MPE2</accession>